<dbReference type="InterPro" id="IPR032466">
    <property type="entry name" value="Metal_Hydrolase"/>
</dbReference>
<dbReference type="Gene3D" id="2.30.40.10">
    <property type="entry name" value="Urease, subunit C, domain 1"/>
    <property type="match status" value="1"/>
</dbReference>
<dbReference type="PANTHER" id="PTHR11271:SF48">
    <property type="entry name" value="AMIDOHYDROLASE-RELATED DOMAIN-CONTAINING PROTEIN"/>
    <property type="match status" value="1"/>
</dbReference>
<sequence>MAAVNREFWAPRAWVGGRWREQVRLAAGADGCWAAIDCGVAPPPGAERLAGDVLPALVDAHSHAFQRAFVGLSERRDSAHDDFWSWRDRMYGVALKLRPEQLRAVAAHLYAELLAGGYSQVCEFHYLHHDLDGRPYADPAEMSQALADAAQDAGIGLTLLPVLYERAGFQAEALRADQRRFATTPRQVLAIADTLRGRPGVTVGAAVHSLRAARPASIAELAAACDGPLHVHVAEQTAEVDDCLAATGCRPIEWLARHAGLDARWQLVHATHATPEEIEAVAASGAGVVICPATEADLGDGLCDLPRWLDAGVPLAVGSDSQVVRAWPEELRWLEWGQRLLHRRRNVAAAPGVEPASAARLFERLRAGGGTAAGFERWGLEVGARADLVELDPAEPALAGLPPSHRLDGLVFGAPAAPFKRTLVAGRWAAADRGAIRARFEAVMRDVWDGV</sequence>
<dbReference type="Gene3D" id="3.20.20.140">
    <property type="entry name" value="Metal-dependent hydrolases"/>
    <property type="match status" value="1"/>
</dbReference>
<reference evidence="6 7" key="1">
    <citation type="submission" date="2019-03" db="EMBL/GenBank/DDBJ databases">
        <title>Genomic Encyclopedia of Type Strains, Phase IV (KMG-IV): sequencing the most valuable type-strain genomes for metagenomic binning, comparative biology and taxonomic classification.</title>
        <authorList>
            <person name="Goeker M."/>
        </authorList>
    </citation>
    <scope>NUCLEOTIDE SEQUENCE [LARGE SCALE GENOMIC DNA]</scope>
    <source>
        <strain evidence="6 7">DSM 1709</strain>
    </source>
</reference>
<dbReference type="InterPro" id="IPR006680">
    <property type="entry name" value="Amidohydro-rel"/>
</dbReference>
<evidence type="ECO:0000313" key="7">
    <source>
        <dbReference type="Proteomes" id="UP000295106"/>
    </source>
</evidence>
<dbReference type="GeneID" id="99683816"/>
<evidence type="ECO:0000256" key="1">
    <source>
        <dbReference type="ARBA" id="ARBA00001947"/>
    </source>
</evidence>
<dbReference type="EMBL" id="SLXD01000008">
    <property type="protein sequence ID" value="TCP01729.1"/>
    <property type="molecule type" value="Genomic_DNA"/>
</dbReference>
<accession>A0A4R2M3K7</accession>
<gene>
    <name evidence="6" type="ORF">EV684_10870</name>
</gene>
<dbReference type="NCBIfam" id="NF006681">
    <property type="entry name" value="PRK09229.1-2"/>
    <property type="match status" value="1"/>
</dbReference>
<keyword evidence="2" id="KW-0479">Metal-binding</keyword>
<evidence type="ECO:0000313" key="6">
    <source>
        <dbReference type="EMBL" id="TCP01729.1"/>
    </source>
</evidence>
<evidence type="ECO:0000256" key="2">
    <source>
        <dbReference type="ARBA" id="ARBA00022723"/>
    </source>
</evidence>
<name>A0A4R2M3K7_RUBGE</name>
<dbReference type="InterPro" id="IPR051607">
    <property type="entry name" value="Metallo-dep_hydrolases"/>
</dbReference>
<dbReference type="InterPro" id="IPR010252">
    <property type="entry name" value="HutF"/>
</dbReference>
<dbReference type="Pfam" id="PF01979">
    <property type="entry name" value="Amidohydro_1"/>
    <property type="match status" value="1"/>
</dbReference>
<organism evidence="6 7">
    <name type="scientific">Rubrivivax gelatinosus</name>
    <name type="common">Rhodocyclus gelatinosus</name>
    <name type="synonym">Rhodopseudomonas gelatinosa</name>
    <dbReference type="NCBI Taxonomy" id="28068"/>
    <lineage>
        <taxon>Bacteria</taxon>
        <taxon>Pseudomonadati</taxon>
        <taxon>Pseudomonadota</taxon>
        <taxon>Betaproteobacteria</taxon>
        <taxon>Burkholderiales</taxon>
        <taxon>Sphaerotilaceae</taxon>
        <taxon>Rubrivivax</taxon>
    </lineage>
</organism>
<dbReference type="PANTHER" id="PTHR11271">
    <property type="entry name" value="GUANINE DEAMINASE"/>
    <property type="match status" value="1"/>
</dbReference>
<feature type="domain" description="Amidohydrolase-related" evidence="5">
    <location>
        <begin position="53"/>
        <end position="428"/>
    </location>
</feature>
<dbReference type="NCBIfam" id="TIGR02022">
    <property type="entry name" value="hutF"/>
    <property type="match status" value="1"/>
</dbReference>
<protein>
    <submittedName>
        <fullName evidence="6">Formimidoylglutamate deiminase</fullName>
    </submittedName>
</protein>
<dbReference type="SUPFAM" id="SSF51338">
    <property type="entry name" value="Composite domain of metallo-dependent hydrolases"/>
    <property type="match status" value="1"/>
</dbReference>
<evidence type="ECO:0000256" key="3">
    <source>
        <dbReference type="ARBA" id="ARBA00022801"/>
    </source>
</evidence>
<keyword evidence="4" id="KW-0862">Zinc</keyword>
<evidence type="ECO:0000256" key="4">
    <source>
        <dbReference type="ARBA" id="ARBA00022833"/>
    </source>
</evidence>
<comment type="cofactor">
    <cofactor evidence="1">
        <name>Zn(2+)</name>
        <dbReference type="ChEBI" id="CHEBI:29105"/>
    </cofactor>
</comment>
<dbReference type="GO" id="GO:0005829">
    <property type="term" value="C:cytosol"/>
    <property type="evidence" value="ECO:0007669"/>
    <property type="project" value="TreeGrafter"/>
</dbReference>
<dbReference type="AlphaFoldDB" id="A0A4R2M3K7"/>
<comment type="caution">
    <text evidence="6">The sequence shown here is derived from an EMBL/GenBank/DDBJ whole genome shotgun (WGS) entry which is preliminary data.</text>
</comment>
<dbReference type="InterPro" id="IPR011059">
    <property type="entry name" value="Metal-dep_hydrolase_composite"/>
</dbReference>
<dbReference type="GO" id="GO:0019239">
    <property type="term" value="F:deaminase activity"/>
    <property type="evidence" value="ECO:0007669"/>
    <property type="project" value="TreeGrafter"/>
</dbReference>
<proteinExistence type="predicted"/>
<dbReference type="RefSeq" id="WP_132647797.1">
    <property type="nucleotide sequence ID" value="NZ_CP181386.1"/>
</dbReference>
<dbReference type="SUPFAM" id="SSF51556">
    <property type="entry name" value="Metallo-dependent hydrolases"/>
    <property type="match status" value="1"/>
</dbReference>
<keyword evidence="3" id="KW-0378">Hydrolase</keyword>
<dbReference type="GO" id="GO:0046872">
    <property type="term" value="F:metal ion binding"/>
    <property type="evidence" value="ECO:0007669"/>
    <property type="project" value="UniProtKB-KW"/>
</dbReference>
<evidence type="ECO:0000259" key="5">
    <source>
        <dbReference type="Pfam" id="PF01979"/>
    </source>
</evidence>
<dbReference type="OrthoDB" id="9796020at2"/>
<dbReference type="Proteomes" id="UP000295106">
    <property type="component" value="Unassembled WGS sequence"/>
</dbReference>